<dbReference type="Proteomes" id="UP001333710">
    <property type="component" value="Chromosome"/>
</dbReference>
<dbReference type="InterPro" id="IPR036291">
    <property type="entry name" value="NAD(P)-bd_dom_sf"/>
</dbReference>
<organism evidence="2 3">
    <name type="scientific">Planctobacterium marinum</name>
    <dbReference type="NCBI Taxonomy" id="1631968"/>
    <lineage>
        <taxon>Bacteria</taxon>
        <taxon>Pseudomonadati</taxon>
        <taxon>Pseudomonadota</taxon>
        <taxon>Gammaproteobacteria</taxon>
        <taxon>Alteromonadales</taxon>
        <taxon>Alteromonadaceae</taxon>
        <taxon>Planctobacterium</taxon>
    </lineage>
</organism>
<dbReference type="Pfam" id="PF04321">
    <property type="entry name" value="RmlD_sub_bind"/>
    <property type="match status" value="1"/>
</dbReference>
<dbReference type="KEGG" id="pmaw:MACH26_32880"/>
<evidence type="ECO:0000313" key="3">
    <source>
        <dbReference type="Proteomes" id="UP001333710"/>
    </source>
</evidence>
<sequence>MDISSKRVLLIGASGAIGKHLKNHWQLTANIKLCTAGRSDQDDYYLDLNSPSNCPAHLFEASHFDTVVVLAAMSNIAACERDPQLARYINAKAVEELYHIIPAKNWILFSTNQVFCGDKLMPRRNDITQPISEYGASKVALEKCFESQFYRVAILRLTKVLMPEQPFLRASLKKMLSGEKVTAFTNMVMAPIYIEQVCQYITRLLFDFSGGIHQLSGQRDISYYQTLVMLSSMLDLDVSLVEASKTGINTPKYSALHVDTLENSLGFFSPDIESVLGQFLAASRLN</sequence>
<evidence type="ECO:0000313" key="2">
    <source>
        <dbReference type="EMBL" id="BDX07767.1"/>
    </source>
</evidence>
<dbReference type="InterPro" id="IPR029903">
    <property type="entry name" value="RmlD-like-bd"/>
</dbReference>
<gene>
    <name evidence="2" type="ORF">MACH26_32880</name>
</gene>
<name>A0AA48HS83_9ALTE</name>
<accession>A0AA48HS83</accession>
<dbReference type="RefSeq" id="WP_338293865.1">
    <property type="nucleotide sequence ID" value="NZ_AP027272.1"/>
</dbReference>
<evidence type="ECO:0000259" key="1">
    <source>
        <dbReference type="Pfam" id="PF04321"/>
    </source>
</evidence>
<dbReference type="AlphaFoldDB" id="A0AA48HS83"/>
<dbReference type="PANTHER" id="PTHR43242:SF1">
    <property type="entry name" value="NAD(P)-BINDING ROSSMANN-FOLD SUPERFAMILY PROTEIN"/>
    <property type="match status" value="1"/>
</dbReference>
<protein>
    <recommendedName>
        <fullName evidence="1">RmlD-like substrate binding domain-containing protein</fullName>
    </recommendedName>
</protein>
<keyword evidence="3" id="KW-1185">Reference proteome</keyword>
<dbReference type="SUPFAM" id="SSF51735">
    <property type="entry name" value="NAD(P)-binding Rossmann-fold domains"/>
    <property type="match status" value="1"/>
</dbReference>
<reference evidence="2" key="1">
    <citation type="submission" date="2023-01" db="EMBL/GenBank/DDBJ databases">
        <title>Complete genome sequence of Planctobacterium marinum strain Dej080120_11.</title>
        <authorList>
            <person name="Ueki S."/>
            <person name="Maruyama F."/>
        </authorList>
    </citation>
    <scope>NUCLEOTIDE SEQUENCE</scope>
    <source>
        <strain evidence="2">Dej080120_11</strain>
    </source>
</reference>
<dbReference type="EMBL" id="AP027272">
    <property type="protein sequence ID" value="BDX07767.1"/>
    <property type="molecule type" value="Genomic_DNA"/>
</dbReference>
<dbReference type="Gene3D" id="3.40.50.720">
    <property type="entry name" value="NAD(P)-binding Rossmann-like Domain"/>
    <property type="match status" value="1"/>
</dbReference>
<dbReference type="PANTHER" id="PTHR43242">
    <property type="entry name" value="NAD(P)-BINDING ROSSMANN-FOLD SUPERFAMILY PROTEIN"/>
    <property type="match status" value="1"/>
</dbReference>
<feature type="domain" description="RmlD-like substrate binding" evidence="1">
    <location>
        <begin position="7"/>
        <end position="282"/>
    </location>
</feature>
<proteinExistence type="predicted"/>